<accession>A0AAN1VQR4</accession>
<evidence type="ECO:0000313" key="2">
    <source>
        <dbReference type="Proteomes" id="UP000002663"/>
    </source>
</evidence>
<dbReference type="AlphaFoldDB" id="A0AAN1VQR4"/>
<organism evidence="1 2">
    <name type="scientific">Tetragenococcus halophilus (strain DSM 20338 / JCM 20259 / NCIMB 9735 / NBRC 12172)</name>
    <name type="common">Pediococcus halophilus</name>
    <dbReference type="NCBI Taxonomy" id="945021"/>
    <lineage>
        <taxon>Bacteria</taxon>
        <taxon>Bacillati</taxon>
        <taxon>Bacillota</taxon>
        <taxon>Bacilli</taxon>
        <taxon>Lactobacillales</taxon>
        <taxon>Enterococcaceae</taxon>
        <taxon>Tetragenococcus</taxon>
    </lineage>
</organism>
<sequence>MEKFINHSGSLSFLSHQVLLLLDPLLNSLLVDSEEMGKEEFIQQTTEILLYGMTKG</sequence>
<proteinExistence type="predicted"/>
<dbReference type="KEGG" id="thl:TEH_09360"/>
<evidence type="ECO:0000313" key="1">
    <source>
        <dbReference type="EMBL" id="BAK94263.1"/>
    </source>
</evidence>
<gene>
    <name evidence="1" type="ordered locus">TEH_09360</name>
</gene>
<name>A0AAN1VQR4_TETHN</name>
<reference evidence="1 2" key="1">
    <citation type="submission" date="2011-01" db="EMBL/GenBank/DDBJ databases">
        <title>Whole genome sequence of Tetragenococcus halophilus NBRC 12172.</title>
        <authorList>
            <person name="Nakazawa H."/>
            <person name="Omata S."/>
            <person name="Koga C."/>
            <person name="Watanabe Y."/>
            <person name="Katano Y."/>
            <person name="Ito N."/>
            <person name="Tsukatani N."/>
            <person name="Ankai A."/>
            <person name="Oguchi A."/>
            <person name="Fukui S."/>
            <person name="Yashiro I."/>
            <person name="Kamata S."/>
            <person name="Hashimoto Y."/>
            <person name="Yamazaki J."/>
            <person name="Taguchi H."/>
            <person name="Tanaka A."/>
            <person name="Koyama T."/>
            <person name="Ichige A."/>
            <person name="Hanya Y."/>
            <person name="Tanikawa S."/>
            <person name="Yamazaki S."/>
            <person name="Fujita N."/>
        </authorList>
    </citation>
    <scope>NUCLEOTIDE SEQUENCE [LARGE SCALE GENOMIC DNA]</scope>
    <source>
        <strain evidence="2">DSM 20338 / JCM 20259 / NCIMB 9735 / NBRC 12172</strain>
    </source>
</reference>
<protein>
    <submittedName>
        <fullName evidence="1">Uncharacterized protein</fullName>
    </submittedName>
</protein>
<dbReference type="Proteomes" id="UP000002663">
    <property type="component" value="Chromosome"/>
</dbReference>
<dbReference type="EMBL" id="AP012046">
    <property type="protein sequence ID" value="BAK94263.1"/>
    <property type="molecule type" value="Genomic_DNA"/>
</dbReference>